<protein>
    <submittedName>
        <fullName evidence="2">Uncharacterized protein</fullName>
    </submittedName>
</protein>
<dbReference type="EMBL" id="JBHSMQ010000005">
    <property type="protein sequence ID" value="MFC5456407.1"/>
    <property type="molecule type" value="Genomic_DNA"/>
</dbReference>
<comment type="caution">
    <text evidence="2">The sequence shown here is derived from an EMBL/GenBank/DDBJ whole genome shotgun (WGS) entry which is preliminary data.</text>
</comment>
<evidence type="ECO:0000313" key="3">
    <source>
        <dbReference type="Proteomes" id="UP001596052"/>
    </source>
</evidence>
<proteinExistence type="predicted"/>
<feature type="region of interest" description="Disordered" evidence="1">
    <location>
        <begin position="132"/>
        <end position="156"/>
    </location>
</feature>
<accession>A0ABW0KUN5</accession>
<evidence type="ECO:0000313" key="2">
    <source>
        <dbReference type="EMBL" id="MFC5456407.1"/>
    </source>
</evidence>
<name>A0ABW0KUN5_9BACT</name>
<gene>
    <name evidence="2" type="ORF">ACFQDI_16205</name>
</gene>
<reference evidence="3" key="1">
    <citation type="journal article" date="2019" name="Int. J. Syst. Evol. Microbiol.">
        <title>The Global Catalogue of Microorganisms (GCM) 10K type strain sequencing project: providing services to taxonomists for standard genome sequencing and annotation.</title>
        <authorList>
            <consortium name="The Broad Institute Genomics Platform"/>
            <consortium name="The Broad Institute Genome Sequencing Center for Infectious Disease"/>
            <person name="Wu L."/>
            <person name="Ma J."/>
        </authorList>
    </citation>
    <scope>NUCLEOTIDE SEQUENCE [LARGE SCALE GENOMIC DNA]</scope>
    <source>
        <strain evidence="3">CGMCC 4.1469</strain>
    </source>
</reference>
<evidence type="ECO:0000256" key="1">
    <source>
        <dbReference type="SAM" id="MobiDB-lite"/>
    </source>
</evidence>
<organism evidence="2 3">
    <name type="scientific">Prosthecobacter fluviatilis</name>
    <dbReference type="NCBI Taxonomy" id="445931"/>
    <lineage>
        <taxon>Bacteria</taxon>
        <taxon>Pseudomonadati</taxon>
        <taxon>Verrucomicrobiota</taxon>
        <taxon>Verrucomicrobiia</taxon>
        <taxon>Verrucomicrobiales</taxon>
        <taxon>Verrucomicrobiaceae</taxon>
        <taxon>Prosthecobacter</taxon>
    </lineage>
</organism>
<keyword evidence="3" id="KW-1185">Reference proteome</keyword>
<feature type="compositionally biased region" description="Low complexity" evidence="1">
    <location>
        <begin position="142"/>
        <end position="156"/>
    </location>
</feature>
<dbReference type="RefSeq" id="WP_377168612.1">
    <property type="nucleotide sequence ID" value="NZ_JBHSMQ010000005.1"/>
</dbReference>
<dbReference type="Proteomes" id="UP001596052">
    <property type="component" value="Unassembled WGS sequence"/>
</dbReference>
<sequence length="156" mass="17138">MDDAAWLAHLAANPAYQALDIPAELGKCAAWCELKQKRLSRARLLNWLNKADRSISLKGLEFPCGAEPHAGRGTQAELEAYAVQIGLPASDGAAMFNHWEANGWMNGQTSIRDWRAGLRKWLDQGWLPSQKVIHRPAPAPAPSARSDSANRPGRYA</sequence>